<protein>
    <submittedName>
        <fullName evidence="1">Uncharacterized protein</fullName>
    </submittedName>
</protein>
<dbReference type="EMBL" id="ABLC01000040">
    <property type="protein sequence ID" value="EDT04318.1"/>
    <property type="molecule type" value="Genomic_DNA"/>
</dbReference>
<proteinExistence type="predicted"/>
<sequence length="243" mass="26639">MPGPQSAVGRNPTALFHLCARISLDGAGERRRVPRARIPLRTARVSPPSPVFVMPASRSPLARSRVHAVRAYPVGVRKKRPLHSAFADRAVGKIGRQFSYKQNAEEGVRLDEKRRTMDRGTRGGWRRSYGLGSARVRPRFHEPPCGRYARSGAVGRHGCFSGRCVRIHMNCRTSDLAPPARVAESAPAGRAAGDRCLRIGRLSRKAAFPRLLHPDDIAAAHRDGRTTASECAAARARFTGKRA</sequence>
<evidence type="ECO:0000313" key="2">
    <source>
        <dbReference type="Proteomes" id="UP000005463"/>
    </source>
</evidence>
<name>B1FDM1_9BURK</name>
<dbReference type="Proteomes" id="UP000005463">
    <property type="component" value="Unassembled WGS sequence"/>
</dbReference>
<gene>
    <name evidence="1" type="ORF">BamIOP4010DRAFT_2130</name>
</gene>
<accession>B1FDM1</accession>
<organism evidence="1 2">
    <name type="scientific">Burkholderia ambifaria IOP40-10</name>
    <dbReference type="NCBI Taxonomy" id="396596"/>
    <lineage>
        <taxon>Bacteria</taxon>
        <taxon>Pseudomonadati</taxon>
        <taxon>Pseudomonadota</taxon>
        <taxon>Betaproteobacteria</taxon>
        <taxon>Burkholderiales</taxon>
        <taxon>Burkholderiaceae</taxon>
        <taxon>Burkholderia</taxon>
        <taxon>Burkholderia cepacia complex</taxon>
    </lineage>
</organism>
<comment type="caution">
    <text evidence="1">The sequence shown here is derived from an EMBL/GenBank/DDBJ whole genome shotgun (WGS) entry which is preliminary data.</text>
</comment>
<dbReference type="AlphaFoldDB" id="B1FDM1"/>
<reference evidence="1 2" key="1">
    <citation type="submission" date="2008-03" db="EMBL/GenBank/DDBJ databases">
        <title>Sequencing of the draft genome and assembly of Burkholderia ambifaria IOP40-10.</title>
        <authorList>
            <consortium name="US DOE Joint Genome Institute (JGI-PGF)"/>
            <person name="Copeland A."/>
            <person name="Lucas S."/>
            <person name="Lapidus A."/>
            <person name="Glavina del Rio T."/>
            <person name="Dalin E."/>
            <person name="Tice H."/>
            <person name="Bruce D."/>
            <person name="Goodwin L."/>
            <person name="Pitluck S."/>
            <person name="Larimer F."/>
            <person name="Land M.L."/>
            <person name="Hauser L."/>
            <person name="Tiedje J."/>
            <person name="Richardson P."/>
        </authorList>
    </citation>
    <scope>NUCLEOTIDE SEQUENCE [LARGE SCALE GENOMIC DNA]</scope>
    <source>
        <strain evidence="1 2">IOP40-10</strain>
    </source>
</reference>
<evidence type="ECO:0000313" key="1">
    <source>
        <dbReference type="EMBL" id="EDT04318.1"/>
    </source>
</evidence>